<dbReference type="EMBL" id="JAEMOP010000002">
    <property type="protein sequence ID" value="MBJ7316134.1"/>
    <property type="molecule type" value="Genomic_DNA"/>
</dbReference>
<dbReference type="AlphaFoldDB" id="A0A8I1G5I4"/>
<sequence>MIIEYVFNLGMSYQEFCDVYYSKGYQQVVVTTVNGTRVALPAGRLIPFIDTQGIHGRFLLQVDEQQKFVGLKRLT</sequence>
<evidence type="ECO:0000313" key="1">
    <source>
        <dbReference type="EMBL" id="MBJ7267484.1"/>
    </source>
</evidence>
<reference evidence="2 4" key="1">
    <citation type="submission" date="2020-09" db="EMBL/GenBank/DDBJ databases">
        <title>Draft Genomes of Bacterial Isolates from North Pond Shallow Sediments.</title>
        <authorList>
            <person name="Kiel Reese B."/>
            <person name="Mullis M."/>
            <person name="Weisend R.E."/>
        </authorList>
    </citation>
    <scope>NUCLEOTIDE SEQUENCE</scope>
    <source>
        <strain evidence="2">KJE-2</strain>
        <strain evidence="1 4">KJE-3</strain>
    </source>
</reference>
<proteinExistence type="predicted"/>
<dbReference type="EMBL" id="JAEMOS010000035">
    <property type="protein sequence ID" value="MBJ7267484.1"/>
    <property type="molecule type" value="Genomic_DNA"/>
</dbReference>
<organism evidence="2 3">
    <name type="scientific">Idiomarina abyssalis</name>
    <dbReference type="NCBI Taxonomy" id="86102"/>
    <lineage>
        <taxon>Bacteria</taxon>
        <taxon>Pseudomonadati</taxon>
        <taxon>Pseudomonadota</taxon>
        <taxon>Gammaproteobacteria</taxon>
        <taxon>Alteromonadales</taxon>
        <taxon>Idiomarinaceae</taxon>
        <taxon>Idiomarina</taxon>
    </lineage>
</organism>
<gene>
    <name evidence="1" type="ORF">JHC10_11115</name>
    <name evidence="2" type="ORF">JHC11_09060</name>
</gene>
<evidence type="ECO:0000313" key="3">
    <source>
        <dbReference type="Proteomes" id="UP000621390"/>
    </source>
</evidence>
<dbReference type="Proteomes" id="UP000621390">
    <property type="component" value="Unassembled WGS sequence"/>
</dbReference>
<comment type="caution">
    <text evidence="2">The sequence shown here is derived from an EMBL/GenBank/DDBJ whole genome shotgun (WGS) entry which is preliminary data.</text>
</comment>
<dbReference type="InterPro" id="IPR021363">
    <property type="entry name" value="DUF2835"/>
</dbReference>
<dbReference type="Pfam" id="PF11197">
    <property type="entry name" value="DUF2835"/>
    <property type="match status" value="1"/>
</dbReference>
<name>A0A8I1G5I4_9GAMM</name>
<protein>
    <submittedName>
        <fullName evidence="2">DUF2835 domain-containing protein</fullName>
    </submittedName>
</protein>
<evidence type="ECO:0000313" key="4">
    <source>
        <dbReference type="Proteomes" id="UP000655994"/>
    </source>
</evidence>
<accession>A0A8I1G5I4</accession>
<keyword evidence="4" id="KW-1185">Reference proteome</keyword>
<dbReference type="Proteomes" id="UP000655994">
    <property type="component" value="Unassembled WGS sequence"/>
</dbReference>
<dbReference type="RefSeq" id="WP_054487765.1">
    <property type="nucleotide sequence ID" value="NZ_CAXAWT010000002.1"/>
</dbReference>
<evidence type="ECO:0000313" key="2">
    <source>
        <dbReference type="EMBL" id="MBJ7316134.1"/>
    </source>
</evidence>
<dbReference type="OrthoDB" id="5600793at2"/>